<dbReference type="RefSeq" id="WP_186804739.1">
    <property type="nucleotide sequence ID" value="NZ_CP019646.1"/>
</dbReference>
<keyword evidence="2" id="KW-1185">Reference proteome</keyword>
<reference evidence="2" key="1">
    <citation type="submission" date="2017-02" db="EMBL/GenBank/DDBJ databases">
        <title>Comparative genomics and description of representatives of a novel lineage of planctomycetes thriving in anoxic sediments.</title>
        <authorList>
            <person name="Spring S."/>
            <person name="Bunk B."/>
            <person name="Sproer C."/>
        </authorList>
    </citation>
    <scope>NUCLEOTIDE SEQUENCE [LARGE SCALE GENOMIC DNA]</scope>
    <source>
        <strain evidence="2">SM-Chi-D1</strain>
    </source>
</reference>
<dbReference type="EMBL" id="CP019646">
    <property type="protein sequence ID" value="AQQ72329.1"/>
    <property type="molecule type" value="Genomic_DNA"/>
</dbReference>
<dbReference type="KEGG" id="pbas:SMSP2_02712"/>
<gene>
    <name evidence="1" type="ORF">SMSP2_02712</name>
</gene>
<sequence>MVEKLDLSDIVLPKPVYSVVFDCLLFNIGGSAKIFTRLMQGVFCGFTGSREGFFV</sequence>
<protein>
    <submittedName>
        <fullName evidence="1">Uncharacterized protein</fullName>
    </submittedName>
</protein>
<dbReference type="AlphaFoldDB" id="A0A1Q2MI51"/>
<evidence type="ECO:0000313" key="2">
    <source>
        <dbReference type="Proteomes" id="UP000188181"/>
    </source>
</evidence>
<evidence type="ECO:0000313" key="1">
    <source>
        <dbReference type="EMBL" id="AQQ72329.1"/>
    </source>
</evidence>
<organism evidence="1 2">
    <name type="scientific">Limihaloglobus sulfuriphilus</name>
    <dbReference type="NCBI Taxonomy" id="1851148"/>
    <lineage>
        <taxon>Bacteria</taxon>
        <taxon>Pseudomonadati</taxon>
        <taxon>Planctomycetota</taxon>
        <taxon>Phycisphaerae</taxon>
        <taxon>Sedimentisphaerales</taxon>
        <taxon>Sedimentisphaeraceae</taxon>
        <taxon>Limihaloglobus</taxon>
    </lineage>
</organism>
<accession>A0A1Q2MI51</accession>
<name>A0A1Q2MI51_9BACT</name>
<dbReference type="Proteomes" id="UP000188181">
    <property type="component" value="Chromosome"/>
</dbReference>
<proteinExistence type="predicted"/>
<dbReference type="STRING" id="1851148.SMSP2_02712"/>